<evidence type="ECO:0000313" key="7">
    <source>
        <dbReference type="EMBL" id="EDV19710.1"/>
    </source>
</evidence>
<evidence type="ECO:0000256" key="1">
    <source>
        <dbReference type="ARBA" id="ARBA00004305"/>
    </source>
</evidence>
<dbReference type="Gene3D" id="3.50.50.60">
    <property type="entry name" value="FAD/NAD(P)-binding domain"/>
    <property type="match status" value="2"/>
</dbReference>
<name>B3SBY0_TRIAD</name>
<dbReference type="FunCoup" id="B3SBY0">
    <property type="interactions" value="161"/>
</dbReference>
<dbReference type="RefSeq" id="XP_002117734.1">
    <property type="nucleotide sequence ID" value="XM_002117698.1"/>
</dbReference>
<dbReference type="OrthoDB" id="7777654at2759"/>
<dbReference type="GO" id="GO:0005759">
    <property type="term" value="C:mitochondrial matrix"/>
    <property type="evidence" value="ECO:0007669"/>
    <property type="project" value="UniProtKB-SubCell"/>
</dbReference>
<dbReference type="OMA" id="GLYHCGS"/>
<dbReference type="InterPro" id="IPR002937">
    <property type="entry name" value="Amino_oxidase"/>
</dbReference>
<reference evidence="7 8" key="1">
    <citation type="journal article" date="2008" name="Nature">
        <title>The Trichoplax genome and the nature of placozoans.</title>
        <authorList>
            <person name="Srivastava M."/>
            <person name="Begovic E."/>
            <person name="Chapman J."/>
            <person name="Putnam N.H."/>
            <person name="Hellsten U."/>
            <person name="Kawashima T."/>
            <person name="Kuo A."/>
            <person name="Mitros T."/>
            <person name="Salamov A."/>
            <person name="Carpenter M.L."/>
            <person name="Signorovitch A.Y."/>
            <person name="Moreno M.A."/>
            <person name="Kamm K."/>
            <person name="Grimwood J."/>
            <person name="Schmutz J."/>
            <person name="Shapiro H."/>
            <person name="Grigoriev I.V."/>
            <person name="Buss L.W."/>
            <person name="Schierwater B."/>
            <person name="Dellaporta S.L."/>
            <person name="Rokhsar D.S."/>
        </authorList>
    </citation>
    <scope>NUCLEOTIDE SEQUENCE [LARGE SCALE GENOMIC DNA]</scope>
    <source>
        <strain evidence="7 8">Grell-BS-1999</strain>
    </source>
</reference>
<dbReference type="GO" id="GO:0016491">
    <property type="term" value="F:oxidoreductase activity"/>
    <property type="evidence" value="ECO:0007669"/>
    <property type="project" value="InterPro"/>
</dbReference>
<dbReference type="PANTHER" id="PTHR10668">
    <property type="entry name" value="PHYTOENE DEHYDROGENASE"/>
    <property type="match status" value="1"/>
</dbReference>
<comment type="similarity">
    <text evidence="2">Belongs to the carotenoid/retinoid oxidoreductase family.</text>
</comment>
<dbReference type="SUPFAM" id="SSF51905">
    <property type="entry name" value="FAD/NAD(P)-binding domain"/>
    <property type="match status" value="1"/>
</dbReference>
<gene>
    <name evidence="7" type="ORF">TRIADDRAFT_33061</name>
</gene>
<accession>B3SBY0</accession>
<keyword evidence="8" id="KW-1185">Reference proteome</keyword>
<evidence type="ECO:0000256" key="4">
    <source>
        <dbReference type="ARBA" id="ARBA00038825"/>
    </source>
</evidence>
<comment type="subunit">
    <text evidence="4">Interacts with COX5B; this interaction may contribute to localize PYROXD2 to the inner face of the inner mitochondrial membrane.</text>
</comment>
<dbReference type="CTD" id="6758990"/>
<dbReference type="Proteomes" id="UP000009022">
    <property type="component" value="Unassembled WGS sequence"/>
</dbReference>
<dbReference type="KEGG" id="tad:TRIADDRAFT_33061"/>
<dbReference type="PhylomeDB" id="B3SBY0"/>
<evidence type="ECO:0000256" key="5">
    <source>
        <dbReference type="ARBA" id="ARBA00040298"/>
    </source>
</evidence>
<evidence type="ECO:0000256" key="3">
    <source>
        <dbReference type="ARBA" id="ARBA00037217"/>
    </source>
</evidence>
<proteinExistence type="inferred from homology"/>
<dbReference type="EMBL" id="DS985267">
    <property type="protein sequence ID" value="EDV19710.1"/>
    <property type="molecule type" value="Genomic_DNA"/>
</dbReference>
<dbReference type="eggNOG" id="KOG4254">
    <property type="taxonomic scope" value="Eukaryota"/>
</dbReference>
<dbReference type="AlphaFoldDB" id="B3SBY0"/>
<dbReference type="HOGENOM" id="CLU_019327_0_1_1"/>
<protein>
    <recommendedName>
        <fullName evidence="5">Pyridine nucleotide-disulfide oxidoreductase domain-containing protein 2</fullName>
    </recommendedName>
</protein>
<dbReference type="InterPro" id="IPR036188">
    <property type="entry name" value="FAD/NAD-bd_sf"/>
</dbReference>
<organism evidence="7 8">
    <name type="scientific">Trichoplax adhaerens</name>
    <name type="common">Trichoplax reptans</name>
    <dbReference type="NCBI Taxonomy" id="10228"/>
    <lineage>
        <taxon>Eukaryota</taxon>
        <taxon>Metazoa</taxon>
        <taxon>Placozoa</taxon>
        <taxon>Uniplacotomia</taxon>
        <taxon>Trichoplacea</taxon>
        <taxon>Trichoplacidae</taxon>
        <taxon>Trichoplax</taxon>
    </lineage>
</organism>
<sequence>MYKLISGTSNINKRSIKISNDLSKCVIRCISNRKDLKVHYDAAIIGAGHNGLVAAAYLQKAGLNVGVFENREIIGGAAVTEEIFPGFKFSRCSYVLSLLRPQIIKDLELKKFGLKVYIRDPSSYTPVLKEYSNGVPKALMLGRDGDENRRQIAQFSRHDAEIFDKYEAFLAEIVSAIDPLYDHQALDIDAIMNGNIKAKWKNLPSLYALLQTGVLLILGKNIPDFIKLMSAPAIKIILDTWFKSDVLKATLATDAVIGTTTSPYLPGNGYVLLHHVMGEVDGIKGAWGYAEGGMGAVSSAIARCAESHGASIFTNSSVKAITLDSKSKKAVGIVLKSGEEISARVVLSNATPYITYTQLLPNEALQEEHVRSIRNFDYSSPVAKINVAINQLPNFTATPNTTNKLPGPQHRGTIHLNCEHPKLIHDAYEDLMKGEISKRPVIEMCIPSAIDPTISTARLTKNLRPNQRRMSI</sequence>
<evidence type="ECO:0000313" key="8">
    <source>
        <dbReference type="Proteomes" id="UP000009022"/>
    </source>
</evidence>
<comment type="function">
    <text evidence="3">Probable oxidoreductase that may play a role as regulator of mitochondrial function.</text>
</comment>
<evidence type="ECO:0000259" key="6">
    <source>
        <dbReference type="Pfam" id="PF01593"/>
    </source>
</evidence>
<dbReference type="Pfam" id="PF01593">
    <property type="entry name" value="Amino_oxidase"/>
    <property type="match status" value="1"/>
</dbReference>
<dbReference type="Pfam" id="PF13450">
    <property type="entry name" value="NAD_binding_8"/>
    <property type="match status" value="1"/>
</dbReference>
<comment type="subcellular location">
    <subcellularLocation>
        <location evidence="1">Mitochondrion matrix</location>
    </subcellularLocation>
</comment>
<evidence type="ECO:0000256" key="2">
    <source>
        <dbReference type="ARBA" id="ARBA00006046"/>
    </source>
</evidence>
<feature type="domain" description="Amine oxidase" evidence="6">
    <location>
        <begin position="270"/>
        <end position="387"/>
    </location>
</feature>
<dbReference type="InParanoid" id="B3SBY0"/>
<dbReference type="STRING" id="10228.B3SBY0"/>
<dbReference type="GeneID" id="6758990"/>
<dbReference type="PANTHER" id="PTHR10668:SF103">
    <property type="entry name" value="PYRIDINE NUCLEOTIDE-DISULFIDE OXIDOREDUCTASE DOMAIN-CONTAINING PROTEIN 2"/>
    <property type="match status" value="1"/>
</dbReference>